<evidence type="ECO:0000256" key="1">
    <source>
        <dbReference type="SAM" id="Phobius"/>
    </source>
</evidence>
<feature type="signal peptide" evidence="2">
    <location>
        <begin position="1"/>
        <end position="21"/>
    </location>
</feature>
<feature type="chain" id="PRO_5045818046" evidence="2">
    <location>
        <begin position="22"/>
        <end position="338"/>
    </location>
</feature>
<feature type="transmembrane region" description="Helical" evidence="1">
    <location>
        <begin position="298"/>
        <end position="319"/>
    </location>
</feature>
<dbReference type="Pfam" id="PF06030">
    <property type="entry name" value="WxLIP_PGBD"/>
    <property type="match status" value="1"/>
</dbReference>
<keyword evidence="6" id="KW-1185">Reference proteome</keyword>
<keyword evidence="1" id="KW-0812">Transmembrane</keyword>
<keyword evidence="1" id="KW-1133">Transmembrane helix</keyword>
<dbReference type="InterPro" id="IPR010317">
    <property type="entry name" value="WxLIP_PGBD"/>
</dbReference>
<dbReference type="RefSeq" id="WP_249514126.1">
    <property type="nucleotide sequence ID" value="NZ_CP093366.1"/>
</dbReference>
<evidence type="ECO:0000313" key="5">
    <source>
        <dbReference type="EMBL" id="UQS81858.1"/>
    </source>
</evidence>
<evidence type="ECO:0000313" key="6">
    <source>
        <dbReference type="Proteomes" id="UP000831495"/>
    </source>
</evidence>
<organism evidence="5 6">
    <name type="scientific">Bombilactobacillus folatiphilus</name>
    <dbReference type="NCBI Taxonomy" id="2923362"/>
    <lineage>
        <taxon>Bacteria</taxon>
        <taxon>Bacillati</taxon>
        <taxon>Bacillota</taxon>
        <taxon>Bacilli</taxon>
        <taxon>Lactobacillales</taxon>
        <taxon>Lactobacillaceae</taxon>
        <taxon>Bombilactobacillus</taxon>
    </lineage>
</organism>
<evidence type="ECO:0000259" key="4">
    <source>
        <dbReference type="Pfam" id="PF11797"/>
    </source>
</evidence>
<keyword evidence="1" id="KW-0472">Membrane</keyword>
<accession>A0ABY4P830</accession>
<protein>
    <submittedName>
        <fullName evidence="5">DUF916 and DUF3324 domain-containing protein</fullName>
    </submittedName>
</protein>
<name>A0ABY4P830_9LACO</name>
<gene>
    <name evidence="5" type="ORF">MOO45_06595</name>
</gene>
<proteinExistence type="predicted"/>
<evidence type="ECO:0000259" key="3">
    <source>
        <dbReference type="Pfam" id="PF06030"/>
    </source>
</evidence>
<dbReference type="Pfam" id="PF11797">
    <property type="entry name" value="WxLIP_HBD"/>
    <property type="match status" value="1"/>
</dbReference>
<dbReference type="InterPro" id="IPR021759">
    <property type="entry name" value="WxLIP_HBD"/>
</dbReference>
<feature type="domain" description="WxL Interacting Protein host binding" evidence="4">
    <location>
        <begin position="156"/>
        <end position="286"/>
    </location>
</feature>
<evidence type="ECO:0000256" key="2">
    <source>
        <dbReference type="SAM" id="SignalP"/>
    </source>
</evidence>
<dbReference type="Proteomes" id="UP000831495">
    <property type="component" value="Chromosome"/>
</dbReference>
<feature type="domain" description="WxL Interacting Protein peptidoglycan binding" evidence="3">
    <location>
        <begin position="32"/>
        <end position="144"/>
    </location>
</feature>
<keyword evidence="2" id="KW-0732">Signal</keyword>
<reference evidence="5" key="1">
    <citation type="journal article" date="2022" name="Int. J. Syst. Evol. Microbiol.">
        <title>Apilactobacillus apisilvae sp. nov., Nicolia spurrieriana gen. nov. sp. nov., Bombilactobacillus folatiphilus sp. nov. and Bombilactobacillus thymidiniphilus sp. nov., four new lactic acid bacterial isolates from stingless bees Tetragonula carbonaria and Austroplebeia australis.</title>
        <authorList>
            <person name="Oliphant S.A."/>
            <person name="Watson-Haigh N.S."/>
            <person name="Sumby K.M."/>
            <person name="Gardner J."/>
            <person name="Groom S."/>
            <person name="Jiranek V."/>
        </authorList>
    </citation>
    <scope>NUCLEOTIDE SEQUENCE</scope>
    <source>
        <strain evidence="5">SG4_D2</strain>
    </source>
</reference>
<sequence>MKKIRLLILSIMMLISSAWTATHVKADIGNISVTPIINDSDVTDRFQIVAQPNKVYQMRLSLTNFSDMSTRVRVRPTNASTTSQGGITYQKVVNSGDNDLRYAFKDMTASKVVKLGANKTKEVAFDVHMPARSFKGLMLGGFYIYDLNTPNAPGLKVPVWITEDNKPVGGVLVLNGVTPEAVNHKPFINVNLSNNQPGLMKNVTVHMSLKRRGLLELFGMGFKPVTADQVYKQIAPNSNIPIAFDQQSLPVKPGIYQATGTARSGKTHWKFSGSYRITQKQANAVNRASRGLNPDKTVMYLMIVLGLLLLIGFVFGGLWSQSRKQKQQQQEQSNPPRS</sequence>
<dbReference type="EMBL" id="CP093366">
    <property type="protein sequence ID" value="UQS81858.1"/>
    <property type="molecule type" value="Genomic_DNA"/>
</dbReference>